<name>U6KVK3_EIMTE</name>
<evidence type="ECO:0000313" key="2">
    <source>
        <dbReference type="Proteomes" id="UP000030747"/>
    </source>
</evidence>
<dbReference type="EMBL" id="HG675390">
    <property type="protein sequence ID" value="CDJ40938.1"/>
    <property type="molecule type" value="Genomic_DNA"/>
</dbReference>
<dbReference type="GeneID" id="25256773"/>
<proteinExistence type="predicted"/>
<sequence>DPEAASTKCVKWFLEWRQCKWDQEKLQRGYTYAEDRQHPKHKPYIATPDYQYS</sequence>
<dbReference type="VEuPathDB" id="ToxoDB:ETH2_1202100"/>
<reference evidence="1" key="1">
    <citation type="submission" date="2013-10" db="EMBL/GenBank/DDBJ databases">
        <title>Genomic analysis of the causative agents of coccidiosis in chickens.</title>
        <authorList>
            <person name="Reid A.J."/>
            <person name="Blake D."/>
            <person name="Billington K."/>
            <person name="Browne H."/>
            <person name="Dunn M."/>
            <person name="Hung S."/>
            <person name="Kawahara F."/>
            <person name="Miranda-Saavedra D."/>
            <person name="Mourier T."/>
            <person name="Nagra H."/>
            <person name="Otto T.D."/>
            <person name="Rawlings N."/>
            <person name="Sanchez A."/>
            <person name="Sanders M."/>
            <person name="Subramaniam C."/>
            <person name="Tay Y."/>
            <person name="Dear P."/>
            <person name="Doerig C."/>
            <person name="Gruber A."/>
            <person name="Parkinson J."/>
            <person name="Shirley M."/>
            <person name="Wan K.L."/>
            <person name="Berriman M."/>
            <person name="Tomley F."/>
            <person name="Pain A."/>
        </authorList>
    </citation>
    <scope>NUCLEOTIDE SEQUENCE [LARGE SCALE GENOMIC DNA]</scope>
    <source>
        <strain evidence="1">Houghton</strain>
    </source>
</reference>
<gene>
    <name evidence="1" type="ORF">ETH_00038660</name>
</gene>
<dbReference type="Proteomes" id="UP000030747">
    <property type="component" value="Unassembled WGS sequence"/>
</dbReference>
<dbReference type="OrthoDB" id="328097at2759"/>
<dbReference type="VEuPathDB" id="ToxoDB:ETH_00038660"/>
<accession>U6KVK3</accession>
<reference evidence="1" key="2">
    <citation type="submission" date="2013-10" db="EMBL/GenBank/DDBJ databases">
        <authorList>
            <person name="Aslett M."/>
        </authorList>
    </citation>
    <scope>NUCLEOTIDE SEQUENCE [LARGE SCALE GENOMIC DNA]</scope>
    <source>
        <strain evidence="1">Houghton</strain>
    </source>
</reference>
<feature type="non-terminal residue" evidence="1">
    <location>
        <position position="1"/>
    </location>
</feature>
<keyword evidence="2" id="KW-1185">Reference proteome</keyword>
<dbReference type="RefSeq" id="XP_013231688.1">
    <property type="nucleotide sequence ID" value="XM_013376234.1"/>
</dbReference>
<evidence type="ECO:0000313" key="1">
    <source>
        <dbReference type="EMBL" id="CDJ40938.1"/>
    </source>
</evidence>
<protein>
    <submittedName>
        <fullName evidence="1">Uncharacterized protein</fullName>
    </submittedName>
</protein>
<organism evidence="1 2">
    <name type="scientific">Eimeria tenella</name>
    <name type="common">Coccidian parasite</name>
    <dbReference type="NCBI Taxonomy" id="5802"/>
    <lineage>
        <taxon>Eukaryota</taxon>
        <taxon>Sar</taxon>
        <taxon>Alveolata</taxon>
        <taxon>Apicomplexa</taxon>
        <taxon>Conoidasida</taxon>
        <taxon>Coccidia</taxon>
        <taxon>Eucoccidiorida</taxon>
        <taxon>Eimeriorina</taxon>
        <taxon>Eimeriidae</taxon>
        <taxon>Eimeria</taxon>
    </lineage>
</organism>
<dbReference type="AlphaFoldDB" id="U6KVK3"/>